<accession>A0A806FIM2</accession>
<proteinExistence type="predicted"/>
<dbReference type="PANTHER" id="PTHR38041">
    <property type="entry name" value="CHORISMATE MUTASE"/>
    <property type="match status" value="1"/>
</dbReference>
<protein>
    <submittedName>
        <fullName evidence="3">Oxo-acid lyase</fullName>
        <ecNumber evidence="3">4.1.3.-</ecNumber>
    </submittedName>
</protein>
<evidence type="ECO:0000313" key="3">
    <source>
        <dbReference type="EMBL" id="AEK30413.1"/>
    </source>
</evidence>
<evidence type="ECO:0000259" key="2">
    <source>
        <dbReference type="PROSITE" id="PS51168"/>
    </source>
</evidence>
<dbReference type="GO" id="GO:0046417">
    <property type="term" value="P:chorismate metabolic process"/>
    <property type="evidence" value="ECO:0007669"/>
    <property type="project" value="InterPro"/>
</dbReference>
<name>A0A806FIM2_BIFAN</name>
<reference evidence="3 4" key="1">
    <citation type="journal article" date="2011" name="J. Bacteriol.">
        <title>Genome Sequence of the Probiotic Strain Bifidobacterium animalis subsp. lactis CNCM I-2494.</title>
        <authorList>
            <person name="Chervaux C."/>
            <person name="Grimaldi C."/>
            <person name="Bolotin A."/>
            <person name="Quinquis B."/>
            <person name="Legrain-Raspaud S."/>
            <person name="van Hylckama Vlieg J.E."/>
            <person name="Denariaz G."/>
            <person name="Smokvina T."/>
        </authorList>
    </citation>
    <scope>NUCLEOTIDE SEQUENCE [LARGE SCALE GENOMIC DNA]</scope>
    <source>
        <strain evidence="3 4">CNCM I-2494</strain>
    </source>
</reference>
<dbReference type="SMART" id="SM00830">
    <property type="entry name" value="CM_2"/>
    <property type="match status" value="1"/>
</dbReference>
<dbReference type="GO" id="GO:0004106">
    <property type="term" value="F:chorismate mutase activity"/>
    <property type="evidence" value="ECO:0007669"/>
    <property type="project" value="InterPro"/>
</dbReference>
<dbReference type="InterPro" id="IPR051331">
    <property type="entry name" value="Chorismate_mutase-related"/>
</dbReference>
<dbReference type="Gene3D" id="1.20.59.10">
    <property type="entry name" value="Chorismate mutase"/>
    <property type="match status" value="1"/>
</dbReference>
<dbReference type="SUPFAM" id="SSF48600">
    <property type="entry name" value="Chorismate mutase II"/>
    <property type="match status" value="1"/>
</dbReference>
<feature type="domain" description="Chorismate mutase" evidence="2">
    <location>
        <begin position="1"/>
        <end position="90"/>
    </location>
</feature>
<evidence type="ECO:0000313" key="4">
    <source>
        <dbReference type="Proteomes" id="UP000008394"/>
    </source>
</evidence>
<dbReference type="PANTHER" id="PTHR38041:SF1">
    <property type="entry name" value="CHORISMATE MUTASE"/>
    <property type="match status" value="1"/>
</dbReference>
<dbReference type="AlphaFoldDB" id="A0A806FIM2"/>
<dbReference type="RefSeq" id="WP_004217786.1">
    <property type="nucleotide sequence ID" value="NC_017215.1"/>
</dbReference>
<keyword evidence="1" id="KW-0413">Isomerase</keyword>
<organism evidence="3 4">
    <name type="scientific">Bifidobacterium animalis subsp. lactis CNCM I-2494</name>
    <dbReference type="NCBI Taxonomy" id="1042403"/>
    <lineage>
        <taxon>Bacteria</taxon>
        <taxon>Bacillati</taxon>
        <taxon>Actinomycetota</taxon>
        <taxon>Actinomycetes</taxon>
        <taxon>Bifidobacteriales</taxon>
        <taxon>Bifidobacteriaceae</taxon>
        <taxon>Bifidobacterium</taxon>
    </lineage>
</organism>
<sequence length="101" mass="11374">MQCNSLDEVRSHIDAIDDQTIALIGGRGQYAVQASAFKKDEEGVRDTNRMERVIAKVRGKAERCGANPDVVEAIYREIISRFINMEMREFHDHPSPTPAEA</sequence>
<dbReference type="Pfam" id="PF01817">
    <property type="entry name" value="CM_2"/>
    <property type="match status" value="1"/>
</dbReference>
<dbReference type="EC" id="4.1.3.-" evidence="3"/>
<dbReference type="EMBL" id="CP002915">
    <property type="protein sequence ID" value="AEK30413.1"/>
    <property type="molecule type" value="Genomic_DNA"/>
</dbReference>
<dbReference type="KEGG" id="bnm:BALAC2494_00693"/>
<dbReference type="InterPro" id="IPR002701">
    <property type="entry name" value="CM_II_prokaryot"/>
</dbReference>
<dbReference type="GO" id="GO:0016829">
    <property type="term" value="F:lyase activity"/>
    <property type="evidence" value="ECO:0007669"/>
    <property type="project" value="UniProtKB-KW"/>
</dbReference>
<dbReference type="GeneID" id="29695396"/>
<dbReference type="Proteomes" id="UP000008394">
    <property type="component" value="Chromosome"/>
</dbReference>
<dbReference type="PROSITE" id="PS51168">
    <property type="entry name" value="CHORISMATE_MUT_2"/>
    <property type="match status" value="1"/>
</dbReference>
<keyword evidence="3" id="KW-0456">Lyase</keyword>
<dbReference type="InterPro" id="IPR036263">
    <property type="entry name" value="Chorismate_II_sf"/>
</dbReference>
<dbReference type="InterPro" id="IPR036979">
    <property type="entry name" value="CM_dom_sf"/>
</dbReference>
<gene>
    <name evidence="3" type="ORF">BALAC2494_00693</name>
</gene>
<dbReference type="GO" id="GO:0009697">
    <property type="term" value="P:salicylic acid biosynthetic process"/>
    <property type="evidence" value="ECO:0007669"/>
    <property type="project" value="TreeGrafter"/>
</dbReference>
<evidence type="ECO:0000256" key="1">
    <source>
        <dbReference type="ARBA" id="ARBA00023235"/>
    </source>
</evidence>